<evidence type="ECO:0000313" key="3">
    <source>
        <dbReference type="Proteomes" id="UP000326799"/>
    </source>
</evidence>
<dbReference type="GO" id="GO:0016491">
    <property type="term" value="F:oxidoreductase activity"/>
    <property type="evidence" value="ECO:0007669"/>
    <property type="project" value="InterPro"/>
</dbReference>
<dbReference type="AlphaFoldDB" id="A0A5N6F3J9"/>
<dbReference type="InterPro" id="IPR036188">
    <property type="entry name" value="FAD/NAD-bd_sf"/>
</dbReference>
<dbReference type="Pfam" id="PF01593">
    <property type="entry name" value="Amino_oxidase"/>
    <property type="match status" value="1"/>
</dbReference>
<evidence type="ECO:0000313" key="2">
    <source>
        <dbReference type="EMBL" id="KAB8223813.1"/>
    </source>
</evidence>
<keyword evidence="3" id="KW-1185">Reference proteome</keyword>
<proteinExistence type="predicted"/>
<name>A0A5N6F3J9_9EURO</name>
<reference evidence="2 3" key="1">
    <citation type="submission" date="2019-04" db="EMBL/GenBank/DDBJ databases">
        <title>Fungal friends and foes A comparative genomics study of 23 Aspergillus species from section Flavi.</title>
        <authorList>
            <consortium name="DOE Joint Genome Institute"/>
            <person name="Kjaerbolling I."/>
            <person name="Vesth T.C."/>
            <person name="Frisvad J.C."/>
            <person name="Nybo J.L."/>
            <person name="Theobald S."/>
            <person name="Kildgaard S."/>
            <person name="Petersen T.I."/>
            <person name="Kuo A."/>
            <person name="Sato A."/>
            <person name="Lyhne E.K."/>
            <person name="Kogle M.E."/>
            <person name="Wiebenga A."/>
            <person name="Kun R.S."/>
            <person name="Lubbers R.J."/>
            <person name="Makela M.R."/>
            <person name="Barry K."/>
            <person name="Chovatia M."/>
            <person name="Clum A."/>
            <person name="Daum C."/>
            <person name="Haridas S."/>
            <person name="He G."/>
            <person name="LaButti K."/>
            <person name="Lipzen A."/>
            <person name="Mondo S."/>
            <person name="Pangilinan J."/>
            <person name="Riley R."/>
            <person name="Salamov A."/>
            <person name="Simmons B.A."/>
            <person name="Magnuson J.K."/>
            <person name="Henrissat B."/>
            <person name="Mortensen U.H."/>
            <person name="Larsen T.O."/>
            <person name="De vries R.P."/>
            <person name="Grigoriev I.V."/>
            <person name="Machida M."/>
            <person name="Baker S.E."/>
            <person name="Andersen M.R."/>
        </authorList>
    </citation>
    <scope>NUCLEOTIDE SEQUENCE [LARGE SCALE GENOMIC DNA]</scope>
    <source>
        <strain evidence="2 3">CBS 126849</strain>
    </source>
</reference>
<organism evidence="2 3">
    <name type="scientific">Aspergillus novoparasiticus</name>
    <dbReference type="NCBI Taxonomy" id="986946"/>
    <lineage>
        <taxon>Eukaryota</taxon>
        <taxon>Fungi</taxon>
        <taxon>Dikarya</taxon>
        <taxon>Ascomycota</taxon>
        <taxon>Pezizomycotina</taxon>
        <taxon>Eurotiomycetes</taxon>
        <taxon>Eurotiomycetidae</taxon>
        <taxon>Eurotiales</taxon>
        <taxon>Aspergillaceae</taxon>
        <taxon>Aspergillus</taxon>
        <taxon>Aspergillus subgen. Circumdati</taxon>
    </lineage>
</organism>
<protein>
    <recommendedName>
        <fullName evidence="1">Amine oxidase domain-containing protein</fullName>
    </recommendedName>
</protein>
<dbReference type="EMBL" id="ML733403">
    <property type="protein sequence ID" value="KAB8223813.1"/>
    <property type="molecule type" value="Genomic_DNA"/>
</dbReference>
<dbReference type="Proteomes" id="UP000326799">
    <property type="component" value="Unassembled WGS sequence"/>
</dbReference>
<gene>
    <name evidence="2" type="ORF">BDV33DRAFT_200178</name>
</gene>
<feature type="domain" description="Amine oxidase" evidence="1">
    <location>
        <begin position="13"/>
        <end position="111"/>
    </location>
</feature>
<sequence>MSYNPDFAPIWTIFKLRQGQLALASAMFQDAVNNGLHHAFKTPIKPIIDEAHVVKTITAGGKQYQARRVVSTIPLNVLHTISFTPRLSPTRQQAISIGHVNYMTKIHADVKGSGLTSWNGMRYPNLLMFGFGTE</sequence>
<dbReference type="InterPro" id="IPR002937">
    <property type="entry name" value="Amino_oxidase"/>
</dbReference>
<evidence type="ECO:0000259" key="1">
    <source>
        <dbReference type="Pfam" id="PF01593"/>
    </source>
</evidence>
<dbReference type="Gene3D" id="3.50.50.60">
    <property type="entry name" value="FAD/NAD(P)-binding domain"/>
    <property type="match status" value="1"/>
</dbReference>
<dbReference type="SUPFAM" id="SSF51905">
    <property type="entry name" value="FAD/NAD(P)-binding domain"/>
    <property type="match status" value="1"/>
</dbReference>
<accession>A0A5N6F3J9</accession>